<reference evidence="2 3" key="1">
    <citation type="submission" date="2024-04" db="EMBL/GenBank/DDBJ databases">
        <title>Tritrichomonas musculus Genome.</title>
        <authorList>
            <person name="Alves-Ferreira E."/>
            <person name="Grigg M."/>
            <person name="Lorenzi H."/>
            <person name="Galac M."/>
        </authorList>
    </citation>
    <scope>NUCLEOTIDE SEQUENCE [LARGE SCALE GENOMIC DNA]</scope>
    <source>
        <strain evidence="2 3">EAF2021</strain>
    </source>
</reference>
<proteinExistence type="predicted"/>
<keyword evidence="3" id="KW-1185">Reference proteome</keyword>
<name>A0ABR2HFY4_9EUKA</name>
<comment type="caution">
    <text evidence="2">The sequence shown here is derived from an EMBL/GenBank/DDBJ whole genome shotgun (WGS) entry which is preliminary data.</text>
</comment>
<feature type="coiled-coil region" evidence="1">
    <location>
        <begin position="209"/>
        <end position="297"/>
    </location>
</feature>
<sequence>MDHQPEQIERKVDINDSNETVYVQNDSQVNNQQSSENDNDDEVTNWERTNVESIKEVRDAEIETKVFEMHKENNEMASTLVTKEKQLQKQVRGITSECGKLRLEVSWLERDLSQVKENGRRQVLETQAALQIQRLRMEEDTRDKVKEAKFLQKKLDQQRDEITQRLLVAHSQKSGTTNDLDMQIAFLSGELEGITKKIVNAGTKFNESASEARQTASMLRNQLRAIELRGTGLDDALEKGRKHLDDLQLKLEKAEKESEVIKSEIQRLAEERAVLRKKLEQNDMNKWMSRISNLSNEELENELNVDADIDYELGSNY</sequence>
<evidence type="ECO:0000313" key="2">
    <source>
        <dbReference type="EMBL" id="KAK8846342.1"/>
    </source>
</evidence>
<accession>A0ABR2HFY4</accession>
<evidence type="ECO:0000313" key="3">
    <source>
        <dbReference type="Proteomes" id="UP001470230"/>
    </source>
</evidence>
<dbReference type="EMBL" id="JAPFFF010000029">
    <property type="protein sequence ID" value="KAK8846342.1"/>
    <property type="molecule type" value="Genomic_DNA"/>
</dbReference>
<dbReference type="Proteomes" id="UP001470230">
    <property type="component" value="Unassembled WGS sequence"/>
</dbReference>
<keyword evidence="1" id="KW-0175">Coiled coil</keyword>
<protein>
    <submittedName>
        <fullName evidence="2">Uncharacterized protein</fullName>
    </submittedName>
</protein>
<evidence type="ECO:0000256" key="1">
    <source>
        <dbReference type="SAM" id="Coils"/>
    </source>
</evidence>
<organism evidence="2 3">
    <name type="scientific">Tritrichomonas musculus</name>
    <dbReference type="NCBI Taxonomy" id="1915356"/>
    <lineage>
        <taxon>Eukaryota</taxon>
        <taxon>Metamonada</taxon>
        <taxon>Parabasalia</taxon>
        <taxon>Tritrichomonadida</taxon>
        <taxon>Tritrichomonadidae</taxon>
        <taxon>Tritrichomonas</taxon>
    </lineage>
</organism>
<gene>
    <name evidence="2" type="ORF">M9Y10_020352</name>
</gene>